<dbReference type="EMBL" id="JBBNAE010000005">
    <property type="protein sequence ID" value="KAK9124306.1"/>
    <property type="molecule type" value="Genomic_DNA"/>
</dbReference>
<feature type="transmembrane region" description="Helical" evidence="1">
    <location>
        <begin position="20"/>
        <end position="39"/>
    </location>
</feature>
<keyword evidence="1" id="KW-0472">Membrane</keyword>
<keyword evidence="1" id="KW-0812">Transmembrane</keyword>
<keyword evidence="3" id="KW-1185">Reference proteome</keyword>
<dbReference type="AlphaFoldDB" id="A0AAP0J1C6"/>
<accession>A0AAP0J1C6</accession>
<name>A0AAP0J1C6_9MAGN</name>
<dbReference type="Proteomes" id="UP001417504">
    <property type="component" value="Unassembled WGS sequence"/>
</dbReference>
<evidence type="ECO:0000313" key="3">
    <source>
        <dbReference type="Proteomes" id="UP001417504"/>
    </source>
</evidence>
<sequence>MEEMKYNRYLSVQGLCRQAYGVLCVAILIIATTVVHYASSTSSSDSHPDATNYEQR</sequence>
<comment type="caution">
    <text evidence="2">The sequence shown here is derived from an EMBL/GenBank/DDBJ whole genome shotgun (WGS) entry which is preliminary data.</text>
</comment>
<keyword evidence="1" id="KW-1133">Transmembrane helix</keyword>
<reference evidence="2 3" key="1">
    <citation type="submission" date="2024-01" db="EMBL/GenBank/DDBJ databases">
        <title>Genome assemblies of Stephania.</title>
        <authorList>
            <person name="Yang L."/>
        </authorList>
    </citation>
    <scope>NUCLEOTIDE SEQUENCE [LARGE SCALE GENOMIC DNA]</scope>
    <source>
        <strain evidence="2">QJT</strain>
        <tissue evidence="2">Leaf</tissue>
    </source>
</reference>
<evidence type="ECO:0000256" key="1">
    <source>
        <dbReference type="SAM" id="Phobius"/>
    </source>
</evidence>
<protein>
    <submittedName>
        <fullName evidence="2">Uncharacterized protein</fullName>
    </submittedName>
</protein>
<proteinExistence type="predicted"/>
<gene>
    <name evidence="2" type="ORF">Sjap_013908</name>
</gene>
<evidence type="ECO:0000313" key="2">
    <source>
        <dbReference type="EMBL" id="KAK9124306.1"/>
    </source>
</evidence>
<organism evidence="2 3">
    <name type="scientific">Stephania japonica</name>
    <dbReference type="NCBI Taxonomy" id="461633"/>
    <lineage>
        <taxon>Eukaryota</taxon>
        <taxon>Viridiplantae</taxon>
        <taxon>Streptophyta</taxon>
        <taxon>Embryophyta</taxon>
        <taxon>Tracheophyta</taxon>
        <taxon>Spermatophyta</taxon>
        <taxon>Magnoliopsida</taxon>
        <taxon>Ranunculales</taxon>
        <taxon>Menispermaceae</taxon>
        <taxon>Menispermoideae</taxon>
        <taxon>Cissampelideae</taxon>
        <taxon>Stephania</taxon>
    </lineage>
</organism>